<keyword evidence="2 5" id="KW-1005">Bacterial flagellum biogenesis</keyword>
<keyword evidence="6" id="KW-0966">Cell projection</keyword>
<dbReference type="GO" id="GO:0006417">
    <property type="term" value="P:regulation of translation"/>
    <property type="evidence" value="ECO:0007669"/>
    <property type="project" value="UniProtKB-KW"/>
</dbReference>
<evidence type="ECO:0000256" key="1">
    <source>
        <dbReference type="ARBA" id="ARBA00022490"/>
    </source>
</evidence>
<dbReference type="GO" id="GO:0005737">
    <property type="term" value="C:cytoplasm"/>
    <property type="evidence" value="ECO:0007669"/>
    <property type="project" value="UniProtKB-SubCell"/>
</dbReference>
<dbReference type="Gene3D" id="2.30.290.10">
    <property type="entry name" value="BH3618-like"/>
    <property type="match status" value="1"/>
</dbReference>
<organism evidence="6 7">
    <name type="scientific">Clostridium acidisoli DSM 12555</name>
    <dbReference type="NCBI Taxonomy" id="1121291"/>
    <lineage>
        <taxon>Bacteria</taxon>
        <taxon>Bacillati</taxon>
        <taxon>Bacillota</taxon>
        <taxon>Clostridia</taxon>
        <taxon>Eubacteriales</taxon>
        <taxon>Clostridiaceae</taxon>
        <taxon>Clostridium</taxon>
    </lineage>
</organism>
<keyword evidence="6" id="KW-0282">Flagellum</keyword>
<evidence type="ECO:0000256" key="2">
    <source>
        <dbReference type="ARBA" id="ARBA00022795"/>
    </source>
</evidence>
<dbReference type="PANTHER" id="PTHR39190:SF1">
    <property type="entry name" value="FLAGELLAR ASSEMBLY FACTOR FLIW"/>
    <property type="match status" value="1"/>
</dbReference>
<keyword evidence="7" id="KW-1185">Reference proteome</keyword>
<dbReference type="EMBL" id="FWXH01000002">
    <property type="protein sequence ID" value="SMC17935.1"/>
    <property type="molecule type" value="Genomic_DNA"/>
</dbReference>
<comment type="similarity">
    <text evidence="5">Belongs to the FliW family.</text>
</comment>
<dbReference type="SUPFAM" id="SSF141457">
    <property type="entry name" value="BH3618-like"/>
    <property type="match status" value="1"/>
</dbReference>
<dbReference type="InterPro" id="IPR024046">
    <property type="entry name" value="Flagellar_assmbl_FliW_dom_sf"/>
</dbReference>
<dbReference type="OrthoDB" id="9801235at2"/>
<comment type="subunit">
    <text evidence="5">Interacts with translational regulator CsrA and flagellin(s).</text>
</comment>
<dbReference type="HAMAP" id="MF_01185">
    <property type="entry name" value="FliW"/>
    <property type="match status" value="1"/>
</dbReference>
<evidence type="ECO:0000256" key="5">
    <source>
        <dbReference type="HAMAP-Rule" id="MF_01185"/>
    </source>
</evidence>
<dbReference type="RefSeq" id="WP_084113650.1">
    <property type="nucleotide sequence ID" value="NZ_FWXH01000002.1"/>
</dbReference>
<dbReference type="Proteomes" id="UP000192468">
    <property type="component" value="Unassembled WGS sequence"/>
</dbReference>
<name>A0A1W1X212_9CLOT</name>
<dbReference type="AlphaFoldDB" id="A0A1W1X212"/>
<comment type="function">
    <text evidence="5">Acts as an anti-CsrA protein, binds CsrA and prevents it from repressing translation of its target genes, one of which is flagellin. Binds to flagellin and participates in the assembly of the flagellum.</text>
</comment>
<reference evidence="6 7" key="1">
    <citation type="submission" date="2017-04" db="EMBL/GenBank/DDBJ databases">
        <authorList>
            <person name="Afonso C.L."/>
            <person name="Miller P.J."/>
            <person name="Scott M.A."/>
            <person name="Spackman E."/>
            <person name="Goraichik I."/>
            <person name="Dimitrov K.M."/>
            <person name="Suarez D.L."/>
            <person name="Swayne D.E."/>
        </authorList>
    </citation>
    <scope>NUCLEOTIDE SEQUENCE [LARGE SCALE GENOMIC DNA]</scope>
    <source>
        <strain evidence="6 7">DSM 12555</strain>
    </source>
</reference>
<protein>
    <recommendedName>
        <fullName evidence="5">Flagellar assembly factor FliW</fullName>
    </recommendedName>
</protein>
<evidence type="ECO:0000313" key="7">
    <source>
        <dbReference type="Proteomes" id="UP000192468"/>
    </source>
</evidence>
<dbReference type="Pfam" id="PF02623">
    <property type="entry name" value="FliW"/>
    <property type="match status" value="1"/>
</dbReference>
<evidence type="ECO:0000256" key="3">
    <source>
        <dbReference type="ARBA" id="ARBA00022845"/>
    </source>
</evidence>
<keyword evidence="6" id="KW-0969">Cilium</keyword>
<accession>A0A1W1X212</accession>
<dbReference type="STRING" id="1121291.SAMN02745134_00464"/>
<dbReference type="PANTHER" id="PTHR39190">
    <property type="entry name" value="FLAGELLAR ASSEMBLY FACTOR FLIW"/>
    <property type="match status" value="1"/>
</dbReference>
<comment type="subcellular location">
    <subcellularLocation>
        <location evidence="5">Cytoplasm</location>
    </subcellularLocation>
</comment>
<keyword evidence="1 5" id="KW-0963">Cytoplasm</keyword>
<evidence type="ECO:0000256" key="4">
    <source>
        <dbReference type="ARBA" id="ARBA00023186"/>
    </source>
</evidence>
<dbReference type="NCBIfam" id="NF009793">
    <property type="entry name" value="PRK13285.1-1"/>
    <property type="match status" value="1"/>
</dbReference>
<keyword evidence="3 5" id="KW-0810">Translation regulation</keyword>
<evidence type="ECO:0000313" key="6">
    <source>
        <dbReference type="EMBL" id="SMC17935.1"/>
    </source>
</evidence>
<keyword evidence="4 5" id="KW-0143">Chaperone</keyword>
<proteinExistence type="inferred from homology"/>
<dbReference type="GO" id="GO:0044780">
    <property type="term" value="P:bacterial-type flagellum assembly"/>
    <property type="evidence" value="ECO:0007669"/>
    <property type="project" value="UniProtKB-UniRule"/>
</dbReference>
<gene>
    <name evidence="5" type="primary">fliW</name>
    <name evidence="6" type="ORF">SAMN02745134_00464</name>
</gene>
<sequence>MKLCSKYQGVIEYKEEDVITFPKGLPGFRDLKKYILFSVEENNTFNMLHSIENLEIGLLVISPFLVAKDYEFNIEDNPLEDLKIENEADVLVLNTVCLNNDIKKATVNLKAPIIINNKEKIGEQLILDDEKYLIKQPLLKEE</sequence>
<dbReference type="InterPro" id="IPR003775">
    <property type="entry name" value="Flagellar_assembly_factor_FliW"/>
</dbReference>